<evidence type="ECO:0000259" key="3">
    <source>
        <dbReference type="PROSITE" id="PS50977"/>
    </source>
</evidence>
<evidence type="ECO:0000256" key="1">
    <source>
        <dbReference type="ARBA" id="ARBA00023125"/>
    </source>
</evidence>
<keyword evidence="5" id="KW-1185">Reference proteome</keyword>
<dbReference type="Pfam" id="PF17920">
    <property type="entry name" value="TetR_C_16"/>
    <property type="match status" value="1"/>
</dbReference>
<name>H5TU30_GORO1</name>
<dbReference type="PANTHER" id="PTHR30055">
    <property type="entry name" value="HTH-TYPE TRANSCRIPTIONAL REGULATOR RUTR"/>
    <property type="match status" value="1"/>
</dbReference>
<dbReference type="GO" id="GO:0003700">
    <property type="term" value="F:DNA-binding transcription factor activity"/>
    <property type="evidence" value="ECO:0007669"/>
    <property type="project" value="TreeGrafter"/>
</dbReference>
<feature type="domain" description="HTH tetR-type" evidence="3">
    <location>
        <begin position="8"/>
        <end position="68"/>
    </location>
</feature>
<proteinExistence type="predicted"/>
<evidence type="ECO:0000256" key="2">
    <source>
        <dbReference type="PROSITE-ProRule" id="PRU00335"/>
    </source>
</evidence>
<evidence type="ECO:0000313" key="4">
    <source>
        <dbReference type="EMBL" id="GAB36988.1"/>
    </source>
</evidence>
<evidence type="ECO:0000313" key="5">
    <source>
        <dbReference type="Proteomes" id="UP000005038"/>
    </source>
</evidence>
<sequence>MTKKERAERSRAAILVAAREHFARSGFAGATVRAIAQDADIDPSMVIRYFGDKRGLFTAATTVDVDVPDLAALPEDRRGAAVVEHFLRIWDDAESQDLLSVLLRSAMTDPVARDRVVEIVEEHMLPMVAAVVPDEGEAVVRTGLVATQILGLALCRKVLALPSATEVTAQTLVRTVGRAIQDYLTAPLD</sequence>
<dbReference type="Gene3D" id="1.10.357.10">
    <property type="entry name" value="Tetracycline Repressor, domain 2"/>
    <property type="match status" value="1"/>
</dbReference>
<feature type="DNA-binding region" description="H-T-H motif" evidence="2">
    <location>
        <begin position="31"/>
        <end position="50"/>
    </location>
</feature>
<dbReference type="Proteomes" id="UP000005038">
    <property type="component" value="Unassembled WGS sequence"/>
</dbReference>
<accession>H5TU30</accession>
<keyword evidence="1 2" id="KW-0238">DNA-binding</keyword>
<dbReference type="InterPro" id="IPR009057">
    <property type="entry name" value="Homeodomain-like_sf"/>
</dbReference>
<protein>
    <submittedName>
        <fullName evidence="4">TetR family transcriptional regulator</fullName>
    </submittedName>
</protein>
<dbReference type="Gene3D" id="1.10.10.60">
    <property type="entry name" value="Homeodomain-like"/>
    <property type="match status" value="1"/>
</dbReference>
<dbReference type="PROSITE" id="PS50977">
    <property type="entry name" value="HTH_TETR_2"/>
    <property type="match status" value="1"/>
</dbReference>
<dbReference type="InterPro" id="IPR041678">
    <property type="entry name" value="TetR_C_16"/>
</dbReference>
<dbReference type="PANTHER" id="PTHR30055:SF235">
    <property type="entry name" value="TRANSCRIPTIONAL REGULATORY PROTEIN"/>
    <property type="match status" value="1"/>
</dbReference>
<comment type="caution">
    <text evidence="4">The sequence shown here is derived from an EMBL/GenBank/DDBJ whole genome shotgun (WGS) entry which is preliminary data.</text>
</comment>
<organism evidence="4 5">
    <name type="scientific">Gordonia otitidis (strain DSM 44809 / CCUG 52243 / JCM 12355 / NBRC 100426 / IFM 10032)</name>
    <dbReference type="NCBI Taxonomy" id="1108044"/>
    <lineage>
        <taxon>Bacteria</taxon>
        <taxon>Bacillati</taxon>
        <taxon>Actinomycetota</taxon>
        <taxon>Actinomycetes</taxon>
        <taxon>Mycobacteriales</taxon>
        <taxon>Gordoniaceae</taxon>
        <taxon>Gordonia</taxon>
    </lineage>
</organism>
<dbReference type="STRING" id="1108044.GOOTI_251_00110"/>
<dbReference type="EMBL" id="BAFB01000251">
    <property type="protein sequence ID" value="GAB36988.1"/>
    <property type="molecule type" value="Genomic_DNA"/>
</dbReference>
<dbReference type="InterPro" id="IPR050109">
    <property type="entry name" value="HTH-type_TetR-like_transc_reg"/>
</dbReference>
<gene>
    <name evidence="4" type="ORF">GOOTI_251_00110</name>
</gene>
<dbReference type="SUPFAM" id="SSF46689">
    <property type="entry name" value="Homeodomain-like"/>
    <property type="match status" value="1"/>
</dbReference>
<dbReference type="GO" id="GO:0000976">
    <property type="term" value="F:transcription cis-regulatory region binding"/>
    <property type="evidence" value="ECO:0007669"/>
    <property type="project" value="TreeGrafter"/>
</dbReference>
<dbReference type="InterPro" id="IPR036271">
    <property type="entry name" value="Tet_transcr_reg_TetR-rel_C_sf"/>
</dbReference>
<dbReference type="Pfam" id="PF00440">
    <property type="entry name" value="TetR_N"/>
    <property type="match status" value="1"/>
</dbReference>
<reference evidence="4" key="1">
    <citation type="submission" date="2012-02" db="EMBL/GenBank/DDBJ databases">
        <title>Whole genome shotgun sequence of Gordonia otitidis NBRC 100426.</title>
        <authorList>
            <person name="Yoshida I."/>
            <person name="Hosoyama A."/>
            <person name="Tsuchikane K."/>
            <person name="Katsumata H."/>
            <person name="Yamazaki S."/>
            <person name="Fujita N."/>
        </authorList>
    </citation>
    <scope>NUCLEOTIDE SEQUENCE [LARGE SCALE GENOMIC DNA]</scope>
    <source>
        <strain evidence="4">NBRC 100426</strain>
    </source>
</reference>
<dbReference type="SUPFAM" id="SSF48498">
    <property type="entry name" value="Tetracyclin repressor-like, C-terminal domain"/>
    <property type="match status" value="1"/>
</dbReference>
<dbReference type="AlphaFoldDB" id="H5TU30"/>
<dbReference type="InterPro" id="IPR001647">
    <property type="entry name" value="HTH_TetR"/>
</dbReference>